<evidence type="ECO:0008006" key="3">
    <source>
        <dbReference type="Google" id="ProtNLM"/>
    </source>
</evidence>
<sequence>MEALQKDLLSLSDQEIRYLCYEYIQDHCCYGSKFIRDMILTDIKNEFIYHYRLESFVEKRESSDALFPYYGQPVDGPENGPVPNLWDIPLGSPKWFIEEKQSVEIPHTSSVVTCETCDGRKKVRCPRCLGTGMVQCLRCLGSGKDNEETKCSVCRGTGKISCWVCDQTGTVICKTCSGNGRVKHQMHLDVTWKIHHENFFTNTYTLPKLLLLEAEGKEILRQEGKTVQPIQFQHNTILNEGLAELIAKHKSLFSEEKILAQRHHLRAIPLTKIMYAWKGKRGEFFVYGFQKRVFFENYPQRRCCICC</sequence>
<dbReference type="PANTHER" id="PTHR48465:SF1">
    <property type="entry name" value="PROTEIN SSUH2 HOMOLOG"/>
    <property type="match status" value="1"/>
</dbReference>
<dbReference type="AlphaFoldDB" id="A0AAV1Z457"/>
<dbReference type="InterPro" id="IPR036410">
    <property type="entry name" value="HSP_DnaJ_Cys-rich_dom_sf"/>
</dbReference>
<dbReference type="InterPro" id="IPR001305">
    <property type="entry name" value="HSP_DnaJ_Cys-rich_dom"/>
</dbReference>
<evidence type="ECO:0000313" key="2">
    <source>
        <dbReference type="Proteomes" id="UP001497382"/>
    </source>
</evidence>
<dbReference type="PANTHER" id="PTHR48465">
    <property type="entry name" value="PROTEIN SSUH2 HOMOLOG"/>
    <property type="match status" value="1"/>
</dbReference>
<dbReference type="GO" id="GO:0051082">
    <property type="term" value="F:unfolded protein binding"/>
    <property type="evidence" value="ECO:0007669"/>
    <property type="project" value="InterPro"/>
</dbReference>
<accession>A0AAV1Z457</accession>
<dbReference type="GO" id="GO:0031072">
    <property type="term" value="F:heat shock protein binding"/>
    <property type="evidence" value="ECO:0007669"/>
    <property type="project" value="InterPro"/>
</dbReference>
<proteinExistence type="predicted"/>
<dbReference type="Proteomes" id="UP001497382">
    <property type="component" value="Unassembled WGS sequence"/>
</dbReference>
<reference evidence="1 2" key="1">
    <citation type="submission" date="2024-04" db="EMBL/GenBank/DDBJ databases">
        <authorList>
            <person name="Rising A."/>
            <person name="Reimegard J."/>
            <person name="Sonavane S."/>
            <person name="Akerstrom W."/>
            <person name="Nylinder S."/>
            <person name="Hedman E."/>
            <person name="Kallberg Y."/>
        </authorList>
    </citation>
    <scope>NUCLEOTIDE SEQUENCE [LARGE SCALE GENOMIC DNA]</scope>
</reference>
<name>A0AAV1Z457_9ARAC</name>
<organism evidence="1 2">
    <name type="scientific">Larinioides sclopetarius</name>
    <dbReference type="NCBI Taxonomy" id="280406"/>
    <lineage>
        <taxon>Eukaryota</taxon>
        <taxon>Metazoa</taxon>
        <taxon>Ecdysozoa</taxon>
        <taxon>Arthropoda</taxon>
        <taxon>Chelicerata</taxon>
        <taxon>Arachnida</taxon>
        <taxon>Araneae</taxon>
        <taxon>Araneomorphae</taxon>
        <taxon>Entelegynae</taxon>
        <taxon>Araneoidea</taxon>
        <taxon>Araneidae</taxon>
        <taxon>Larinioides</taxon>
    </lineage>
</organism>
<dbReference type="SUPFAM" id="SSF57938">
    <property type="entry name" value="DnaJ/Hsp40 cysteine-rich domain"/>
    <property type="match status" value="1"/>
</dbReference>
<dbReference type="InterPro" id="IPR052789">
    <property type="entry name" value="SSUH2_homolog"/>
</dbReference>
<protein>
    <recommendedName>
        <fullName evidence="3">Protein SSUH2 homolog</fullName>
    </recommendedName>
</protein>
<dbReference type="EMBL" id="CAXIEN010000020">
    <property type="protein sequence ID" value="CAL1266078.1"/>
    <property type="molecule type" value="Genomic_DNA"/>
</dbReference>
<comment type="caution">
    <text evidence="1">The sequence shown here is derived from an EMBL/GenBank/DDBJ whole genome shotgun (WGS) entry which is preliminary data.</text>
</comment>
<evidence type="ECO:0000313" key="1">
    <source>
        <dbReference type="EMBL" id="CAL1266078.1"/>
    </source>
</evidence>
<dbReference type="CDD" id="cd10719">
    <property type="entry name" value="DnaJ_zf"/>
    <property type="match status" value="1"/>
</dbReference>
<gene>
    <name evidence="1" type="ORF">LARSCL_LOCUS2905</name>
</gene>
<keyword evidence="2" id="KW-1185">Reference proteome</keyword>